<reference evidence="2" key="2">
    <citation type="submission" date="2020-09" db="EMBL/GenBank/DDBJ databases">
        <authorList>
            <person name="Sun Q."/>
            <person name="Ohkuma M."/>
        </authorList>
    </citation>
    <scope>NUCLEOTIDE SEQUENCE</scope>
    <source>
        <strain evidence="2">JCM 4434</strain>
    </source>
</reference>
<sequence>MWIDRWARAADGRLHLRVAPTLASPPARVRRIFRRSTAAPSRTSPRTTRDTDPSAAPTTGPSARSHHRPSTTPSGPHRNRPCTFEPSHSGSEAPAAPRLCKATEDLVLASAAL</sequence>
<comment type="caution">
    <text evidence="2">The sequence shown here is derived from an EMBL/GenBank/DDBJ whole genome shotgun (WGS) entry which is preliminary data.</text>
</comment>
<name>A0A8H9LPL1_KITAU</name>
<feature type="region of interest" description="Disordered" evidence="1">
    <location>
        <begin position="21"/>
        <end position="98"/>
    </location>
</feature>
<evidence type="ECO:0000313" key="2">
    <source>
        <dbReference type="EMBL" id="GGU73940.1"/>
    </source>
</evidence>
<dbReference type="Proteomes" id="UP000610124">
    <property type="component" value="Unassembled WGS sequence"/>
</dbReference>
<dbReference type="EMBL" id="BMUB01000005">
    <property type="protein sequence ID" value="GGU73940.1"/>
    <property type="molecule type" value="Genomic_DNA"/>
</dbReference>
<dbReference type="AlphaFoldDB" id="A0A8H9LPL1"/>
<reference evidence="2" key="1">
    <citation type="journal article" date="2014" name="Int. J. Syst. Evol. Microbiol.">
        <title>Complete genome sequence of Corynebacterium casei LMG S-19264T (=DSM 44701T), isolated from a smear-ripened cheese.</title>
        <authorList>
            <consortium name="US DOE Joint Genome Institute (JGI-PGF)"/>
            <person name="Walter F."/>
            <person name="Albersmeier A."/>
            <person name="Kalinowski J."/>
            <person name="Ruckert C."/>
        </authorList>
    </citation>
    <scope>NUCLEOTIDE SEQUENCE</scope>
    <source>
        <strain evidence="2">JCM 4434</strain>
    </source>
</reference>
<gene>
    <name evidence="2" type="ORF">GCM10010502_27130</name>
</gene>
<accession>A0A8H9LPL1</accession>
<evidence type="ECO:0000256" key="1">
    <source>
        <dbReference type="SAM" id="MobiDB-lite"/>
    </source>
</evidence>
<feature type="compositionally biased region" description="Low complexity" evidence="1">
    <location>
        <begin position="35"/>
        <end position="46"/>
    </location>
</feature>
<evidence type="ECO:0000313" key="3">
    <source>
        <dbReference type="Proteomes" id="UP000610124"/>
    </source>
</evidence>
<proteinExistence type="predicted"/>
<protein>
    <submittedName>
        <fullName evidence="2">Uncharacterized protein</fullName>
    </submittedName>
</protein>
<organism evidence="2 3">
    <name type="scientific">Kitasatospora aureofaciens</name>
    <name type="common">Streptomyces aureofaciens</name>
    <dbReference type="NCBI Taxonomy" id="1894"/>
    <lineage>
        <taxon>Bacteria</taxon>
        <taxon>Bacillati</taxon>
        <taxon>Actinomycetota</taxon>
        <taxon>Actinomycetes</taxon>
        <taxon>Kitasatosporales</taxon>
        <taxon>Streptomycetaceae</taxon>
        <taxon>Kitasatospora</taxon>
    </lineage>
</organism>